<protein>
    <submittedName>
        <fullName evidence="2">DNA-binding protein</fullName>
    </submittedName>
</protein>
<proteinExistence type="predicted"/>
<feature type="compositionally biased region" description="Pro residues" evidence="1">
    <location>
        <begin position="181"/>
        <end position="208"/>
    </location>
</feature>
<dbReference type="GO" id="GO:0003677">
    <property type="term" value="F:DNA binding"/>
    <property type="evidence" value="ECO:0007669"/>
    <property type="project" value="UniProtKB-KW"/>
</dbReference>
<dbReference type="EMBL" id="BMWH01000030">
    <property type="protein sequence ID" value="GHA09869.1"/>
    <property type="molecule type" value="Genomic_DNA"/>
</dbReference>
<organism evidence="2 3">
    <name type="scientific">Streptomyces echinoruber</name>
    <dbReference type="NCBI Taxonomy" id="68898"/>
    <lineage>
        <taxon>Bacteria</taxon>
        <taxon>Bacillati</taxon>
        <taxon>Actinomycetota</taxon>
        <taxon>Actinomycetes</taxon>
        <taxon>Kitasatosporales</taxon>
        <taxon>Streptomycetaceae</taxon>
        <taxon>Streptomyces</taxon>
    </lineage>
</organism>
<gene>
    <name evidence="2" type="ORF">GCM10010389_56330</name>
</gene>
<evidence type="ECO:0000313" key="3">
    <source>
        <dbReference type="Proteomes" id="UP000623010"/>
    </source>
</evidence>
<evidence type="ECO:0000313" key="2">
    <source>
        <dbReference type="EMBL" id="GHA09869.1"/>
    </source>
</evidence>
<feature type="compositionally biased region" description="Low complexity" evidence="1">
    <location>
        <begin position="216"/>
        <end position="226"/>
    </location>
</feature>
<sequence>MAEQKPNAVPRPIRGVRRSATHSGVIHVRTYQPDQYVIVGNHIAQHPELSLTAVGLVTHILSVPEGTPVDIRSLADRFPEGRSRIASALRELEAHGYLERVREHTESGRLVTRTYVHHVPAPARGAATPASLRVAGRSEAPRARDPQPQSQSRPGAGADVPDVAEEDDQTPRRQTLDPDPDLGPGPDLAPEPEPVLAYPTPPAHPAPDTPVEHPEASAPAPSSTAPGEHGRPRDHWHDRDHRPDRDHRHDRAVALLAGLRRSDDRLVLSRRDVDRLAPAVVAWLDVGATLDAVHRALVADLPPDLKHPAGLVAHRLRELLPPPLPALAPRDALVLGDAGPSRRPHPFQTCDGCDRAFRAPVPGRCRDCRSGRTAADPFRTTADPLRAA</sequence>
<feature type="region of interest" description="Disordered" evidence="1">
    <location>
        <begin position="121"/>
        <end position="247"/>
    </location>
</feature>
<evidence type="ECO:0000256" key="1">
    <source>
        <dbReference type="SAM" id="MobiDB-lite"/>
    </source>
</evidence>
<feature type="compositionally biased region" description="Basic and acidic residues" evidence="1">
    <location>
        <begin position="228"/>
        <end position="247"/>
    </location>
</feature>
<reference evidence="2" key="2">
    <citation type="submission" date="2020-09" db="EMBL/GenBank/DDBJ databases">
        <authorList>
            <person name="Sun Q."/>
            <person name="Ohkuma M."/>
        </authorList>
    </citation>
    <scope>NUCLEOTIDE SEQUENCE</scope>
    <source>
        <strain evidence="2">JCM 5016</strain>
    </source>
</reference>
<dbReference type="Proteomes" id="UP000623010">
    <property type="component" value="Unassembled WGS sequence"/>
</dbReference>
<dbReference type="AlphaFoldDB" id="A0A918RR29"/>
<keyword evidence="3" id="KW-1185">Reference proteome</keyword>
<comment type="caution">
    <text evidence="2">The sequence shown here is derived from an EMBL/GenBank/DDBJ whole genome shotgun (WGS) entry which is preliminary data.</text>
</comment>
<keyword evidence="2" id="KW-0238">DNA-binding</keyword>
<accession>A0A918RR29</accession>
<reference evidence="2" key="1">
    <citation type="journal article" date="2014" name="Int. J. Syst. Evol. Microbiol.">
        <title>Complete genome sequence of Corynebacterium casei LMG S-19264T (=DSM 44701T), isolated from a smear-ripened cheese.</title>
        <authorList>
            <consortium name="US DOE Joint Genome Institute (JGI-PGF)"/>
            <person name="Walter F."/>
            <person name="Albersmeier A."/>
            <person name="Kalinowski J."/>
            <person name="Ruckert C."/>
        </authorList>
    </citation>
    <scope>NUCLEOTIDE SEQUENCE</scope>
    <source>
        <strain evidence="2">JCM 5016</strain>
    </source>
</reference>
<dbReference type="RefSeq" id="WP_190060302.1">
    <property type="nucleotide sequence ID" value="NZ_BMWH01000030.1"/>
</dbReference>
<name>A0A918RR29_9ACTN</name>